<evidence type="ECO:0000256" key="1">
    <source>
        <dbReference type="ARBA" id="ARBA00023002"/>
    </source>
</evidence>
<feature type="domain" description="Flavodoxin-like fold" evidence="2">
    <location>
        <begin position="17"/>
        <end position="172"/>
    </location>
</feature>
<dbReference type="SUPFAM" id="SSF52218">
    <property type="entry name" value="Flavoproteins"/>
    <property type="match status" value="1"/>
</dbReference>
<dbReference type="PANTHER" id="PTHR47307:SF1">
    <property type="entry name" value="GLUTATHIONE-REGULATED POTASSIUM-EFFLUX SYSTEM ANCILLARY PROTEIN KEFG"/>
    <property type="match status" value="1"/>
</dbReference>
<protein>
    <submittedName>
        <fullName evidence="3">Flavodoxin-like protein</fullName>
    </submittedName>
</protein>
<gene>
    <name evidence="3" type="ORF">FD12_GL002708</name>
</gene>
<proteinExistence type="predicted"/>
<evidence type="ECO:0000313" key="3">
    <source>
        <dbReference type="EMBL" id="KRL16641.1"/>
    </source>
</evidence>
<keyword evidence="1" id="KW-0560">Oxidoreductase</keyword>
<name>A0ABR5PD56_9LACO</name>
<organism evidence="3 4">
    <name type="scientific">Lentilactobacillus rapi DSM 19907 = JCM 15042</name>
    <dbReference type="NCBI Taxonomy" id="1423795"/>
    <lineage>
        <taxon>Bacteria</taxon>
        <taxon>Bacillati</taxon>
        <taxon>Bacillota</taxon>
        <taxon>Bacilli</taxon>
        <taxon>Lactobacillales</taxon>
        <taxon>Lactobacillaceae</taxon>
        <taxon>Lentilactobacillus</taxon>
    </lineage>
</organism>
<dbReference type="EMBL" id="AZEI01000064">
    <property type="protein sequence ID" value="KRL16641.1"/>
    <property type="molecule type" value="Genomic_DNA"/>
</dbReference>
<comment type="caution">
    <text evidence="3">The sequence shown here is derived from an EMBL/GenBank/DDBJ whole genome shotgun (WGS) entry which is preliminary data.</text>
</comment>
<dbReference type="Gene3D" id="3.40.50.360">
    <property type="match status" value="1"/>
</dbReference>
<dbReference type="Pfam" id="PF02525">
    <property type="entry name" value="Flavodoxin_2"/>
    <property type="match status" value="1"/>
</dbReference>
<evidence type="ECO:0000259" key="2">
    <source>
        <dbReference type="Pfam" id="PF02525"/>
    </source>
</evidence>
<dbReference type="InterPro" id="IPR029039">
    <property type="entry name" value="Flavoprotein-like_sf"/>
</dbReference>
<keyword evidence="4" id="KW-1185">Reference proteome</keyword>
<reference evidence="3 4" key="1">
    <citation type="journal article" date="2015" name="Genome Announc.">
        <title>Expanding the biotechnology potential of lactobacilli through comparative genomics of 213 strains and associated genera.</title>
        <authorList>
            <person name="Sun Z."/>
            <person name="Harris H.M."/>
            <person name="McCann A."/>
            <person name="Guo C."/>
            <person name="Argimon S."/>
            <person name="Zhang W."/>
            <person name="Yang X."/>
            <person name="Jeffery I.B."/>
            <person name="Cooney J.C."/>
            <person name="Kagawa T.F."/>
            <person name="Liu W."/>
            <person name="Song Y."/>
            <person name="Salvetti E."/>
            <person name="Wrobel A."/>
            <person name="Rasinkangas P."/>
            <person name="Parkhill J."/>
            <person name="Rea M.C."/>
            <person name="O'Sullivan O."/>
            <person name="Ritari J."/>
            <person name="Douillard F.P."/>
            <person name="Paul Ross R."/>
            <person name="Yang R."/>
            <person name="Briner A.E."/>
            <person name="Felis G.E."/>
            <person name="de Vos W.M."/>
            <person name="Barrangou R."/>
            <person name="Klaenhammer T.R."/>
            <person name="Caufield P.W."/>
            <person name="Cui Y."/>
            <person name="Zhang H."/>
            <person name="O'Toole P.W."/>
        </authorList>
    </citation>
    <scope>NUCLEOTIDE SEQUENCE [LARGE SCALE GENOMIC DNA]</scope>
    <source>
        <strain evidence="3 4">DSM 19907</strain>
    </source>
</reference>
<evidence type="ECO:0000313" key="4">
    <source>
        <dbReference type="Proteomes" id="UP000051977"/>
    </source>
</evidence>
<dbReference type="Proteomes" id="UP000051977">
    <property type="component" value="Unassembled WGS sequence"/>
</dbReference>
<accession>A0ABR5PD56</accession>
<dbReference type="PANTHER" id="PTHR47307">
    <property type="entry name" value="GLUTATHIONE-REGULATED POTASSIUM-EFFLUX SYSTEM ANCILLARY PROTEIN KEFG"/>
    <property type="match status" value="1"/>
</dbReference>
<dbReference type="InterPro" id="IPR046980">
    <property type="entry name" value="KefG/KefF"/>
</dbReference>
<sequence length="247" mass="28830">MKRFPLKVKRILKRFKMKTLILISHPKLADSATQEFLKTAGKSQANVDFEYIDDLYKGTKIDVIQQQRQLTKYSRIIFQFPMYWYSSPASLKQYMDDVFTRKFVVADHLLRNKELGIVVTLGDAEAEFQAGGGEHFTISELLRPFEAFANKAGMTYLKPFVVNQFGYLEEDQKELLLVNYLQYVSAVMPLNLDNREKWLVDRLTKMKQEKSEADQQKLNLIIGSIEAQQDQIDDLKVNIKMIRDQEE</sequence>
<dbReference type="InterPro" id="IPR003680">
    <property type="entry name" value="Flavodoxin_fold"/>
</dbReference>